<dbReference type="EMBL" id="VKKG01000006">
    <property type="protein sequence ID" value="TRY16905.1"/>
    <property type="molecule type" value="Genomic_DNA"/>
</dbReference>
<dbReference type="Gene3D" id="1.10.10.10">
    <property type="entry name" value="Winged helix-like DNA-binding domain superfamily/Winged helix DNA-binding domain"/>
    <property type="match status" value="1"/>
</dbReference>
<sequence>MANETVGHGLGPTRARVLNRLTEIDGGVGVSSLAKDLALHPNTIRFHLEALVDSGYATRSHEAPKGQGRPKTLYHSSETAPVVDGNHLRDLTQVLVRQLIHRAPDPGRAAEEVGRAWGEEVAADAVPSRRGEDGIGTLLEHTQEMGFTIDTPDAETIAFHSCPYRSVSQPTLSSICQVHLGMMRGYLESAGSRFDVDTLRPGVVCIADLKLRDVEPTPDGEDVVGEPVTADELPPAAH</sequence>
<feature type="region of interest" description="Disordered" evidence="1">
    <location>
        <begin position="215"/>
        <end position="238"/>
    </location>
</feature>
<evidence type="ECO:0000313" key="2">
    <source>
        <dbReference type="EMBL" id="TRY16905.1"/>
    </source>
</evidence>
<dbReference type="InterPro" id="IPR036390">
    <property type="entry name" value="WH_DNA-bd_sf"/>
</dbReference>
<dbReference type="InterPro" id="IPR011991">
    <property type="entry name" value="ArsR-like_HTH"/>
</dbReference>
<dbReference type="RefSeq" id="WP_143939048.1">
    <property type="nucleotide sequence ID" value="NZ_VKKG01000006.1"/>
</dbReference>
<comment type="caution">
    <text evidence="2">The sequence shown here is derived from an EMBL/GenBank/DDBJ whole genome shotgun (WGS) entry which is preliminary data.</text>
</comment>
<evidence type="ECO:0000256" key="1">
    <source>
        <dbReference type="SAM" id="MobiDB-lite"/>
    </source>
</evidence>
<name>A0A553JWT1_9ACTN</name>
<dbReference type="OrthoDB" id="3399802at2"/>
<dbReference type="Proteomes" id="UP000317638">
    <property type="component" value="Unassembled WGS sequence"/>
</dbReference>
<dbReference type="AlphaFoldDB" id="A0A553JWT1"/>
<dbReference type="CDD" id="cd00090">
    <property type="entry name" value="HTH_ARSR"/>
    <property type="match status" value="1"/>
</dbReference>
<dbReference type="SUPFAM" id="SSF46785">
    <property type="entry name" value="Winged helix' DNA-binding domain"/>
    <property type="match status" value="1"/>
</dbReference>
<proteinExistence type="predicted"/>
<accession>A0A553JWT1</accession>
<reference evidence="2 3" key="1">
    <citation type="submission" date="2019-07" db="EMBL/GenBank/DDBJ databases">
        <authorList>
            <person name="Zhou L.-Y."/>
        </authorList>
    </citation>
    <scope>NUCLEOTIDE SEQUENCE [LARGE SCALE GENOMIC DNA]</scope>
    <source>
        <strain evidence="2 3">YIM 101269</strain>
    </source>
</reference>
<gene>
    <name evidence="2" type="ORF">FOJ82_13630</name>
</gene>
<protein>
    <recommendedName>
        <fullName evidence="4">Helix-turn-helix domain-containing protein</fullName>
    </recommendedName>
</protein>
<dbReference type="InterPro" id="IPR036388">
    <property type="entry name" value="WH-like_DNA-bd_sf"/>
</dbReference>
<evidence type="ECO:0000313" key="3">
    <source>
        <dbReference type="Proteomes" id="UP000317638"/>
    </source>
</evidence>
<evidence type="ECO:0008006" key="4">
    <source>
        <dbReference type="Google" id="ProtNLM"/>
    </source>
</evidence>
<keyword evidence="3" id="KW-1185">Reference proteome</keyword>
<organism evidence="2 3">
    <name type="scientific">Tessaracoccus rhinocerotis</name>
    <dbReference type="NCBI Taxonomy" id="1689449"/>
    <lineage>
        <taxon>Bacteria</taxon>
        <taxon>Bacillati</taxon>
        <taxon>Actinomycetota</taxon>
        <taxon>Actinomycetes</taxon>
        <taxon>Propionibacteriales</taxon>
        <taxon>Propionibacteriaceae</taxon>
        <taxon>Tessaracoccus</taxon>
    </lineage>
</organism>